<dbReference type="InterPro" id="IPR035979">
    <property type="entry name" value="RBD_domain_sf"/>
</dbReference>
<keyword evidence="3" id="KW-0508">mRNA splicing</keyword>
<comment type="caution">
    <text evidence="7">The sequence shown here is derived from an EMBL/GenBank/DDBJ whole genome shotgun (WGS) entry which is preliminary data.</text>
</comment>
<feature type="compositionally biased region" description="Low complexity" evidence="5">
    <location>
        <begin position="508"/>
        <end position="524"/>
    </location>
</feature>
<protein>
    <recommendedName>
        <fullName evidence="6">RRM domain-containing protein</fullName>
    </recommendedName>
</protein>
<feature type="compositionally biased region" description="Gly residues" evidence="5">
    <location>
        <begin position="122"/>
        <end position="134"/>
    </location>
</feature>
<feature type="domain" description="RRM" evidence="6">
    <location>
        <begin position="345"/>
        <end position="423"/>
    </location>
</feature>
<evidence type="ECO:0000256" key="5">
    <source>
        <dbReference type="SAM" id="MobiDB-lite"/>
    </source>
</evidence>
<evidence type="ECO:0000256" key="3">
    <source>
        <dbReference type="ARBA" id="ARBA00023187"/>
    </source>
</evidence>
<reference evidence="7" key="1">
    <citation type="journal article" date="2020" name="bioRxiv">
        <title>Comparative genomics of Chlamydomonas.</title>
        <authorList>
            <person name="Craig R.J."/>
            <person name="Hasan A.R."/>
            <person name="Ness R.W."/>
            <person name="Keightley P.D."/>
        </authorList>
    </citation>
    <scope>NUCLEOTIDE SEQUENCE</scope>
    <source>
        <strain evidence="7">CCAP 11/173</strain>
    </source>
</reference>
<feature type="region of interest" description="Disordered" evidence="5">
    <location>
        <begin position="426"/>
        <end position="540"/>
    </location>
</feature>
<dbReference type="Pfam" id="PF00076">
    <property type="entry name" value="RRM_1"/>
    <property type="match status" value="1"/>
</dbReference>
<evidence type="ECO:0000313" key="7">
    <source>
        <dbReference type="EMBL" id="KAG2424491.1"/>
    </source>
</evidence>
<dbReference type="Proteomes" id="UP000613740">
    <property type="component" value="Unassembled WGS sequence"/>
</dbReference>
<dbReference type="Gene3D" id="3.30.70.330">
    <property type="match status" value="2"/>
</dbReference>
<evidence type="ECO:0000259" key="6">
    <source>
        <dbReference type="PROSITE" id="PS50102"/>
    </source>
</evidence>
<name>A0A835SRA1_9CHLO</name>
<feature type="compositionally biased region" description="Low complexity" evidence="5">
    <location>
        <begin position="84"/>
        <end position="94"/>
    </location>
</feature>
<organism evidence="7 8">
    <name type="scientific">Chlamydomonas schloesseri</name>
    <dbReference type="NCBI Taxonomy" id="2026947"/>
    <lineage>
        <taxon>Eukaryota</taxon>
        <taxon>Viridiplantae</taxon>
        <taxon>Chlorophyta</taxon>
        <taxon>core chlorophytes</taxon>
        <taxon>Chlorophyceae</taxon>
        <taxon>CS clade</taxon>
        <taxon>Chlamydomonadales</taxon>
        <taxon>Chlamydomonadaceae</taxon>
        <taxon>Chlamydomonas</taxon>
    </lineage>
</organism>
<keyword evidence="1" id="KW-0507">mRNA processing</keyword>
<feature type="compositionally biased region" description="Basic residues" evidence="5">
    <location>
        <begin position="666"/>
        <end position="686"/>
    </location>
</feature>
<dbReference type="GO" id="GO:0006397">
    <property type="term" value="P:mRNA processing"/>
    <property type="evidence" value="ECO:0007669"/>
    <property type="project" value="UniProtKB-KW"/>
</dbReference>
<evidence type="ECO:0000313" key="8">
    <source>
        <dbReference type="Proteomes" id="UP000613740"/>
    </source>
</evidence>
<dbReference type="CDD" id="cd12231">
    <property type="entry name" value="RRM2_U2AF65"/>
    <property type="match status" value="1"/>
</dbReference>
<dbReference type="GO" id="GO:0003723">
    <property type="term" value="F:RNA binding"/>
    <property type="evidence" value="ECO:0007669"/>
    <property type="project" value="UniProtKB-UniRule"/>
</dbReference>
<feature type="region of interest" description="Disordered" evidence="5">
    <location>
        <begin position="601"/>
        <end position="622"/>
    </location>
</feature>
<evidence type="ECO:0000256" key="4">
    <source>
        <dbReference type="PROSITE-ProRule" id="PRU00176"/>
    </source>
</evidence>
<feature type="compositionally biased region" description="Polar residues" evidence="5">
    <location>
        <begin position="1"/>
        <end position="10"/>
    </location>
</feature>
<dbReference type="CDD" id="cd12230">
    <property type="entry name" value="RRM1_U2AF65"/>
    <property type="match status" value="1"/>
</dbReference>
<evidence type="ECO:0000256" key="1">
    <source>
        <dbReference type="ARBA" id="ARBA00022664"/>
    </source>
</evidence>
<dbReference type="PANTHER" id="PTHR23139">
    <property type="entry name" value="RNA-BINDING PROTEIN"/>
    <property type="match status" value="1"/>
</dbReference>
<feature type="region of interest" description="Disordered" evidence="5">
    <location>
        <begin position="73"/>
        <end position="164"/>
    </location>
</feature>
<evidence type="ECO:0000256" key="2">
    <source>
        <dbReference type="ARBA" id="ARBA00022884"/>
    </source>
</evidence>
<sequence>MQGNLANISEASEHLPDSLSPTGTLLGGAPQLAGTVGADQRSGYVVTELGIDSADHSPRQDAATGVVIGSETGLAERMSGGSGVSVSVPSGTPAEEAEQPPPPQPGHFQGNPASPGLVQYGPLGGAAAGSGGGVSSVRAAPVAPPPPPTQPHPGQPGEPQPSQQLWDELRQRDAQILVLQKKLAHFRSWLAGVHAKVQAANPSAINNYKRLYVGNLPPHTTEEDLKAFLHGLMVRTGANAAPGNAILSCKLKSQAPGAGGGLPPPGLPPGPPDKHYAFIELRSVEEASNAMAFDGVAFRNAYLKVRRPSNYDVATAMMLGPTTPDPTIDLSQLEICRTVVENSPHKLFVGGLPCEWSEDMVKELLAPYGTLKSFNLVMDKSTGKSKGYAFCEYSEDSSADLLIKNLHMRRVGSKALTVKRAMEGNRSAAGSMGGSAAGGGGGGGSGGSSGGGAPPLTLSPAGHSGSLHHTPLGGQHLGAHHSHATGSIGSPPPLPLTPVGVAAMAKLASTSPAAPSTASPAQQHQHQHQHQHQQAGAASGAAAAAAAAAAAMAAALGGVGPDTSSQTALQVADAITALLQQHSGHLASRNLLAAAAAAAAAAGGGHPPGTPPPQPGAASTAAGIAAALQQFQRSAELAGSGAGTSMAGGTGASSGELQAVGSRGQGHPHQHHQYAPHQHAHAHHQHQQQQQQQEAAAAAAAAQEAAQQQFAAAAAAAQQQGVGPFDLSGLTGQGMGFW</sequence>
<accession>A0A835SRA1</accession>
<feature type="region of interest" description="Disordered" evidence="5">
    <location>
        <begin position="1"/>
        <end position="39"/>
    </location>
</feature>
<proteinExistence type="predicted"/>
<dbReference type="SMART" id="SM00360">
    <property type="entry name" value="RRM"/>
    <property type="match status" value="2"/>
</dbReference>
<dbReference type="GO" id="GO:0008380">
    <property type="term" value="P:RNA splicing"/>
    <property type="evidence" value="ECO:0007669"/>
    <property type="project" value="UniProtKB-KW"/>
</dbReference>
<feature type="compositionally biased region" description="Gly residues" evidence="5">
    <location>
        <begin position="431"/>
        <end position="453"/>
    </location>
</feature>
<feature type="compositionally biased region" description="Low complexity" evidence="5">
    <location>
        <begin position="687"/>
        <end position="701"/>
    </location>
</feature>
<dbReference type="EMBL" id="JAEHOD010000123">
    <property type="protein sequence ID" value="KAG2424491.1"/>
    <property type="molecule type" value="Genomic_DNA"/>
</dbReference>
<dbReference type="InterPro" id="IPR012677">
    <property type="entry name" value="Nucleotide-bd_a/b_plait_sf"/>
</dbReference>
<dbReference type="SUPFAM" id="SSF54928">
    <property type="entry name" value="RNA-binding domain, RBD"/>
    <property type="match status" value="2"/>
</dbReference>
<feature type="region of interest" description="Disordered" evidence="5">
    <location>
        <begin position="636"/>
        <end position="701"/>
    </location>
</feature>
<dbReference type="InterPro" id="IPR000504">
    <property type="entry name" value="RRM_dom"/>
</dbReference>
<dbReference type="OrthoDB" id="10266058at2759"/>
<dbReference type="AlphaFoldDB" id="A0A835SRA1"/>
<gene>
    <name evidence="7" type="ORF">HYH02_015164</name>
</gene>
<feature type="domain" description="RRM" evidence="6">
    <location>
        <begin position="209"/>
        <end position="310"/>
    </location>
</feature>
<feature type="compositionally biased region" description="Gly residues" evidence="5">
    <location>
        <begin position="640"/>
        <end position="652"/>
    </location>
</feature>
<keyword evidence="2 4" id="KW-0694">RNA-binding</keyword>
<feature type="compositionally biased region" description="Pro residues" evidence="5">
    <location>
        <begin position="142"/>
        <end position="159"/>
    </location>
</feature>
<dbReference type="PROSITE" id="PS50102">
    <property type="entry name" value="RRM"/>
    <property type="match status" value="2"/>
</dbReference>
<keyword evidence="8" id="KW-1185">Reference proteome</keyword>